<dbReference type="InterPro" id="IPR029058">
    <property type="entry name" value="AB_hydrolase_fold"/>
</dbReference>
<organism evidence="1 2">
    <name type="scientific">Candidatus Kaiserbacteria bacterium RIFCSPHIGHO2_01_FULL_56_24</name>
    <dbReference type="NCBI Taxonomy" id="1798487"/>
    <lineage>
        <taxon>Bacteria</taxon>
        <taxon>Candidatus Kaiseribacteriota</taxon>
    </lineage>
</organism>
<sequence>MQKISERFTAPVRRPAHSGLLFGFFFLASWGMLFVPVSADESPKQVGYFCSPDTTSIVSEQYYQPQSDPCTYLAAGIEGFKVGDLYRGVVGSSTRIIGHALSRNESSDQYGDVSNALSLGVHAGDDMFVTIYEERPFSNDAADFRSFFARGGQPPHQNYGFIRFKYGTPPPPEPETPDPVIIIPGILGSEQHNGEWIIDPILHTYDDLIATLDVNGYTPDVDLFTFPYNWRKSNVETAVLLKQKIDEVKAICNCDKVDLVAHSMGGLVARQYIQSVDYDQDVDQLIFLGTPHLGSPDAYLMWEAGEVGPFGNFREAVMERILKQEAKEKGYTDLLSYIHTAPISSVSELLPTYDYIFDDAQLRNYPNNYPVNTFLEALNADVLELTTSGVVVTNIVGNTLEQNTITGIQSTDPTNYLPKWSHGYPQNYSFPIGNHGLLRGSGDGTVPLPSASFINSNLTVSTSTHRSIPANQEGDVFAILTGQPAVELVHNSQTDFKLILIKALSPIDLLVVDPDGKKIGKDFATGQEINEIPNAFYTGFTTNTEYITILNPLDGEYKILNQGTGSGSYTLETNYMSDATTTEASFTGNTLLGLITELKVPIDNVNPAELEIQPTDITPPDITIHSPTAKDYLRSEQLPINVSATDSESGVHELVSLLDSTSTPNVGSIDLFFQPLGAHSVFTSSTDNVGNKAMSTRAFRVIADATSTLSDIDRAYSLGWQTKKVHDDLAKKLKACNVKKTTVTNVTKTIVVTGKNGKITTKKVQEKVTKVEIVFDKNCAKAMLKEFDKYRNKGLNEQAYQLLKEDINWIINN</sequence>
<dbReference type="AlphaFoldDB" id="A0A1F6DB40"/>
<name>A0A1F6DB40_9BACT</name>
<evidence type="ECO:0008006" key="3">
    <source>
        <dbReference type="Google" id="ProtNLM"/>
    </source>
</evidence>
<evidence type="ECO:0000313" key="1">
    <source>
        <dbReference type="EMBL" id="OGG58626.1"/>
    </source>
</evidence>
<dbReference type="SUPFAM" id="SSF53474">
    <property type="entry name" value="alpha/beta-Hydrolases"/>
    <property type="match status" value="1"/>
</dbReference>
<protein>
    <recommendedName>
        <fullName evidence="3">PGAP1 family protein</fullName>
    </recommendedName>
</protein>
<dbReference type="EMBL" id="MFLA01000032">
    <property type="protein sequence ID" value="OGG58626.1"/>
    <property type="molecule type" value="Genomic_DNA"/>
</dbReference>
<evidence type="ECO:0000313" key="2">
    <source>
        <dbReference type="Proteomes" id="UP000176377"/>
    </source>
</evidence>
<dbReference type="Proteomes" id="UP000176377">
    <property type="component" value="Unassembled WGS sequence"/>
</dbReference>
<proteinExistence type="predicted"/>
<dbReference type="GO" id="GO:0006629">
    <property type="term" value="P:lipid metabolic process"/>
    <property type="evidence" value="ECO:0007669"/>
    <property type="project" value="InterPro"/>
</dbReference>
<comment type="caution">
    <text evidence="1">The sequence shown here is derived from an EMBL/GenBank/DDBJ whole genome shotgun (WGS) entry which is preliminary data.</text>
</comment>
<reference evidence="1 2" key="1">
    <citation type="journal article" date="2016" name="Nat. Commun.">
        <title>Thousands of microbial genomes shed light on interconnected biogeochemical processes in an aquifer system.</title>
        <authorList>
            <person name="Anantharaman K."/>
            <person name="Brown C.T."/>
            <person name="Hug L.A."/>
            <person name="Sharon I."/>
            <person name="Castelle C.J."/>
            <person name="Probst A.J."/>
            <person name="Thomas B.C."/>
            <person name="Singh A."/>
            <person name="Wilkins M.J."/>
            <person name="Karaoz U."/>
            <person name="Brodie E.L."/>
            <person name="Williams K.H."/>
            <person name="Hubbard S.S."/>
            <person name="Banfield J.F."/>
        </authorList>
    </citation>
    <scope>NUCLEOTIDE SEQUENCE [LARGE SCALE GENOMIC DNA]</scope>
</reference>
<dbReference type="Gene3D" id="3.40.50.1820">
    <property type="entry name" value="alpha/beta hydrolase"/>
    <property type="match status" value="1"/>
</dbReference>
<dbReference type="InterPro" id="IPR003386">
    <property type="entry name" value="LACT/PDAT_acylTrfase"/>
</dbReference>
<dbReference type="GO" id="GO:0008374">
    <property type="term" value="F:O-acyltransferase activity"/>
    <property type="evidence" value="ECO:0007669"/>
    <property type="project" value="InterPro"/>
</dbReference>
<accession>A0A1F6DB40</accession>
<gene>
    <name evidence="1" type="ORF">A2765_02795</name>
</gene>
<dbReference type="PANTHER" id="PTHR11440">
    <property type="entry name" value="LECITHIN-CHOLESTEROL ACYLTRANSFERASE-RELATED"/>
    <property type="match status" value="1"/>
</dbReference>
<dbReference type="Pfam" id="PF02450">
    <property type="entry name" value="LCAT"/>
    <property type="match status" value="1"/>
</dbReference>